<evidence type="ECO:0000313" key="4">
    <source>
        <dbReference type="EMBL" id="GEU82237.1"/>
    </source>
</evidence>
<feature type="compositionally biased region" description="Polar residues" evidence="2">
    <location>
        <begin position="410"/>
        <end position="422"/>
    </location>
</feature>
<evidence type="ECO:0000259" key="3">
    <source>
        <dbReference type="Pfam" id="PF22936"/>
    </source>
</evidence>
<dbReference type="AlphaFoldDB" id="A0A6L2N9T4"/>
<feature type="coiled-coil region" evidence="1">
    <location>
        <begin position="162"/>
        <end position="189"/>
    </location>
</feature>
<dbReference type="EMBL" id="BKCJ010008441">
    <property type="protein sequence ID" value="GEU82237.1"/>
    <property type="molecule type" value="Genomic_DNA"/>
</dbReference>
<feature type="region of interest" description="Disordered" evidence="2">
    <location>
        <begin position="616"/>
        <end position="641"/>
    </location>
</feature>
<feature type="compositionally biased region" description="Low complexity" evidence="2">
    <location>
        <begin position="624"/>
        <end position="641"/>
    </location>
</feature>
<feature type="region of interest" description="Disordered" evidence="2">
    <location>
        <begin position="410"/>
        <end position="430"/>
    </location>
</feature>
<reference evidence="4" key="1">
    <citation type="journal article" date="2019" name="Sci. Rep.">
        <title>Draft genome of Tanacetum cinerariifolium, the natural source of mosquito coil.</title>
        <authorList>
            <person name="Yamashiro T."/>
            <person name="Shiraishi A."/>
            <person name="Satake H."/>
            <person name="Nakayama K."/>
        </authorList>
    </citation>
    <scope>NUCLEOTIDE SEQUENCE</scope>
</reference>
<organism evidence="4">
    <name type="scientific">Tanacetum cinerariifolium</name>
    <name type="common">Dalmatian daisy</name>
    <name type="synonym">Chrysanthemum cinerariifolium</name>
    <dbReference type="NCBI Taxonomy" id="118510"/>
    <lineage>
        <taxon>Eukaryota</taxon>
        <taxon>Viridiplantae</taxon>
        <taxon>Streptophyta</taxon>
        <taxon>Embryophyta</taxon>
        <taxon>Tracheophyta</taxon>
        <taxon>Spermatophyta</taxon>
        <taxon>Magnoliopsida</taxon>
        <taxon>eudicotyledons</taxon>
        <taxon>Gunneridae</taxon>
        <taxon>Pentapetalae</taxon>
        <taxon>asterids</taxon>
        <taxon>campanulids</taxon>
        <taxon>Asterales</taxon>
        <taxon>Asteraceae</taxon>
        <taxon>Asteroideae</taxon>
        <taxon>Anthemideae</taxon>
        <taxon>Anthemidinae</taxon>
        <taxon>Tanacetum</taxon>
    </lineage>
</organism>
<dbReference type="Pfam" id="PF22936">
    <property type="entry name" value="Pol_BBD"/>
    <property type="match status" value="1"/>
</dbReference>
<feature type="domain" description="Retrovirus-related Pol polyprotein from transposon TNT 1-94-like beta-barrel" evidence="3">
    <location>
        <begin position="446"/>
        <end position="493"/>
    </location>
</feature>
<proteinExistence type="predicted"/>
<comment type="caution">
    <text evidence="4">The sequence shown here is derived from an EMBL/GenBank/DDBJ whole genome shotgun (WGS) entry which is preliminary data.</text>
</comment>
<evidence type="ECO:0000256" key="1">
    <source>
        <dbReference type="SAM" id="Coils"/>
    </source>
</evidence>
<evidence type="ECO:0000256" key="2">
    <source>
        <dbReference type="SAM" id="MobiDB-lite"/>
    </source>
</evidence>
<sequence length="733" mass="82040">MVELWFRMFRVDRIEVRGPIHEVEVQLGGQDNAIDENVDEQPVQDLALNVDNVFQADDCDAFDSDVYEAPMAQTMFMANLSSADPVNDEARTSYDSDILSEVQDHDQYQDVVRVHHEEHAMHDNVQVNHVVDSHADYTSDSNMISYDQYVKDNAVPVVHIVENSLTAELATYKEQVELYERRARKHAEIEQKNLLIANDNLIAECLSKEVFSVAMNSELNVARFTKMHIASTSVEARCLELKVELSNLRDKSHNDNHDELVNHFSNSEVTALTTKNVNLKAQILDTVNSVSKDHVKPKVLTPGKYAIDVEPIIPRLRNNREALLDYLSHHKESVETIRKIVEEAKVARPLDSSIVSACRYTKHSQELLEYAIGTCPQDSHQRDKKLVPAPLFRKKQVTFTEPFDMSNRVNRCTNASGSQPRSNTKKNRISPAKGVNKLQVIQIVLWYLDSDCSKHMTGDRSRLMNFVKKFIGIVRFGNDHFGAIMGYGDYVISDNVISRNDVVERQNRTLVEAARTMLIFSKALIEDLGKLQPTADIGILVGYVPSRKGPAPIFLMPGQIILGLVPNSIPATPYVPPTNKDLEILFHPMFDEYLEPPRVERPVSPAPAVQALVNSAGTPSSTTIDQDAPSPSISPSSSALQSHSLHQGIAVESTLIEDNLVAPVDNNRFINEFAPEPSSDTSSYGDVSSTESTYVSQTIHHLNKWSKDYPLDNVIGNPSRSVSTRKQLAIDAL</sequence>
<keyword evidence="1" id="KW-0175">Coiled coil</keyword>
<gene>
    <name evidence="4" type="ORF">Tci_054215</name>
</gene>
<name>A0A6L2N9T4_TANCI</name>
<dbReference type="InterPro" id="IPR054722">
    <property type="entry name" value="PolX-like_BBD"/>
</dbReference>
<accession>A0A6L2N9T4</accession>
<protein>
    <submittedName>
        <fullName evidence="4">Integrase, catalytic region, zinc finger, CCHC-type, peptidase aspartic, catalytic</fullName>
    </submittedName>
</protein>